<dbReference type="Proteomes" id="UP000318416">
    <property type="component" value="Unassembled WGS sequence"/>
</dbReference>
<dbReference type="AlphaFoldDB" id="A0A561EN22"/>
<dbReference type="OrthoDB" id="4330569at2"/>
<organism evidence="1 2">
    <name type="scientific">Kitasatospora atroaurantiaca</name>
    <dbReference type="NCBI Taxonomy" id="285545"/>
    <lineage>
        <taxon>Bacteria</taxon>
        <taxon>Bacillati</taxon>
        <taxon>Actinomycetota</taxon>
        <taxon>Actinomycetes</taxon>
        <taxon>Kitasatosporales</taxon>
        <taxon>Streptomycetaceae</taxon>
        <taxon>Kitasatospora</taxon>
    </lineage>
</organism>
<evidence type="ECO:0000313" key="2">
    <source>
        <dbReference type="Proteomes" id="UP000318416"/>
    </source>
</evidence>
<name>A0A561EN22_9ACTN</name>
<proteinExistence type="predicted"/>
<reference evidence="1 2" key="1">
    <citation type="submission" date="2019-06" db="EMBL/GenBank/DDBJ databases">
        <title>Sequencing the genomes of 1000 actinobacteria strains.</title>
        <authorList>
            <person name="Klenk H.-P."/>
        </authorList>
    </citation>
    <scope>NUCLEOTIDE SEQUENCE [LARGE SCALE GENOMIC DNA]</scope>
    <source>
        <strain evidence="1 2">DSM 41649</strain>
    </source>
</reference>
<gene>
    <name evidence="1" type="ORF">FB465_2023</name>
</gene>
<dbReference type="EMBL" id="VIVR01000001">
    <property type="protein sequence ID" value="TWE17021.1"/>
    <property type="molecule type" value="Genomic_DNA"/>
</dbReference>
<protein>
    <submittedName>
        <fullName evidence="1">Uncharacterized protein</fullName>
    </submittedName>
</protein>
<sequence length="59" mass="6352">MTREERLRILGAATVAEIHRQVAAVPPPPPELIDVLRPVLAPAMERAMATSREATPLAA</sequence>
<keyword evidence="2" id="KW-1185">Reference proteome</keyword>
<comment type="caution">
    <text evidence="1">The sequence shown here is derived from an EMBL/GenBank/DDBJ whole genome shotgun (WGS) entry which is preliminary data.</text>
</comment>
<dbReference type="RefSeq" id="WP_145789535.1">
    <property type="nucleotide sequence ID" value="NZ_BAAABR010000089.1"/>
</dbReference>
<accession>A0A561EN22</accession>
<evidence type="ECO:0000313" key="1">
    <source>
        <dbReference type="EMBL" id="TWE17021.1"/>
    </source>
</evidence>